<dbReference type="EMBL" id="JAWDGP010006108">
    <property type="protein sequence ID" value="KAK3747068.1"/>
    <property type="molecule type" value="Genomic_DNA"/>
</dbReference>
<protein>
    <submittedName>
        <fullName evidence="1">Uncharacterized protein</fullName>
    </submittedName>
</protein>
<name>A0AAE0YIQ9_9GAST</name>
<evidence type="ECO:0000313" key="2">
    <source>
        <dbReference type="Proteomes" id="UP001283361"/>
    </source>
</evidence>
<reference evidence="1" key="1">
    <citation type="journal article" date="2023" name="G3 (Bethesda)">
        <title>A reference genome for the long-term kleptoplast-retaining sea slug Elysia crispata morphotype clarki.</title>
        <authorList>
            <person name="Eastman K.E."/>
            <person name="Pendleton A.L."/>
            <person name="Shaikh M.A."/>
            <person name="Suttiyut T."/>
            <person name="Ogas R."/>
            <person name="Tomko P."/>
            <person name="Gavelis G."/>
            <person name="Widhalm J.R."/>
            <person name="Wisecaver J.H."/>
        </authorList>
    </citation>
    <scope>NUCLEOTIDE SEQUENCE</scope>
    <source>
        <strain evidence="1">ECLA1</strain>
    </source>
</reference>
<proteinExistence type="predicted"/>
<dbReference type="Proteomes" id="UP001283361">
    <property type="component" value="Unassembled WGS sequence"/>
</dbReference>
<gene>
    <name evidence="1" type="ORF">RRG08_046455</name>
</gene>
<evidence type="ECO:0000313" key="1">
    <source>
        <dbReference type="EMBL" id="KAK3747068.1"/>
    </source>
</evidence>
<comment type="caution">
    <text evidence="1">The sequence shown here is derived from an EMBL/GenBank/DDBJ whole genome shotgun (WGS) entry which is preliminary data.</text>
</comment>
<dbReference type="AlphaFoldDB" id="A0AAE0YIQ9"/>
<accession>A0AAE0YIQ9</accession>
<sequence length="68" mass="7842">MMIEDQIFSNSMLRLLLGEKPVLSSDSDRAGNNRMEATREEEKFHLLKVSNENFLMSYHENPGNPDTL</sequence>
<organism evidence="1 2">
    <name type="scientific">Elysia crispata</name>
    <name type="common">lettuce slug</name>
    <dbReference type="NCBI Taxonomy" id="231223"/>
    <lineage>
        <taxon>Eukaryota</taxon>
        <taxon>Metazoa</taxon>
        <taxon>Spiralia</taxon>
        <taxon>Lophotrochozoa</taxon>
        <taxon>Mollusca</taxon>
        <taxon>Gastropoda</taxon>
        <taxon>Heterobranchia</taxon>
        <taxon>Euthyneura</taxon>
        <taxon>Panpulmonata</taxon>
        <taxon>Sacoglossa</taxon>
        <taxon>Placobranchoidea</taxon>
        <taxon>Plakobranchidae</taxon>
        <taxon>Elysia</taxon>
    </lineage>
</organism>
<keyword evidence="2" id="KW-1185">Reference proteome</keyword>